<keyword evidence="1" id="KW-0812">Transmembrane</keyword>
<dbReference type="AlphaFoldDB" id="A0A1F5EK75"/>
<accession>A0A1F5EK75</accession>
<evidence type="ECO:0000313" key="3">
    <source>
        <dbReference type="EMBL" id="OGD67812.1"/>
    </source>
</evidence>
<feature type="transmembrane region" description="Helical" evidence="1">
    <location>
        <begin position="43"/>
        <end position="64"/>
    </location>
</feature>
<reference evidence="3 4" key="1">
    <citation type="journal article" date="2016" name="Nat. Commun.">
        <title>Thousands of microbial genomes shed light on interconnected biogeochemical processes in an aquifer system.</title>
        <authorList>
            <person name="Anantharaman K."/>
            <person name="Brown C.T."/>
            <person name="Hug L.A."/>
            <person name="Sharon I."/>
            <person name="Castelle C.J."/>
            <person name="Probst A.J."/>
            <person name="Thomas B.C."/>
            <person name="Singh A."/>
            <person name="Wilkins M.J."/>
            <person name="Karaoz U."/>
            <person name="Brodie E.L."/>
            <person name="Williams K.H."/>
            <person name="Hubbard S.S."/>
            <person name="Banfield J.F."/>
        </authorList>
    </citation>
    <scope>NUCLEOTIDE SEQUENCE [LARGE SCALE GENOMIC DNA]</scope>
</reference>
<evidence type="ECO:0000256" key="1">
    <source>
        <dbReference type="SAM" id="Phobius"/>
    </source>
</evidence>
<protein>
    <recommendedName>
        <fullName evidence="2">DUF5652 domain-containing protein</fullName>
    </recommendedName>
</protein>
<dbReference type="EMBL" id="MEZV01000009">
    <property type="protein sequence ID" value="OGD67812.1"/>
    <property type="molecule type" value="Genomic_DNA"/>
</dbReference>
<evidence type="ECO:0000259" key="2">
    <source>
        <dbReference type="Pfam" id="PF18893"/>
    </source>
</evidence>
<feature type="transmembrane region" description="Helical" evidence="1">
    <location>
        <begin position="12"/>
        <end position="31"/>
    </location>
</feature>
<gene>
    <name evidence="3" type="ORF">A3F08_01455</name>
</gene>
<sequence>MNYSNFLNAYSPSFTLVVVILVIWSLIWKGIALWKAARYGDKAWFVALLIINTVGILEIFYIYVFSKRESKKLEPKKEKNE</sequence>
<dbReference type="STRING" id="1797469.A3F08_01455"/>
<keyword evidence="1" id="KW-1133">Transmembrane helix</keyword>
<dbReference type="InterPro" id="IPR043712">
    <property type="entry name" value="DUF5652"/>
</dbReference>
<dbReference type="Pfam" id="PF18893">
    <property type="entry name" value="DUF5652"/>
    <property type="match status" value="1"/>
</dbReference>
<dbReference type="Proteomes" id="UP000176451">
    <property type="component" value="Unassembled WGS sequence"/>
</dbReference>
<feature type="domain" description="DUF5652" evidence="2">
    <location>
        <begin position="6"/>
        <end position="72"/>
    </location>
</feature>
<organism evidence="3 4">
    <name type="scientific">Candidatus Berkelbacteria bacterium RIFCSPHIGHO2_12_FULL_36_9</name>
    <dbReference type="NCBI Taxonomy" id="1797469"/>
    <lineage>
        <taxon>Bacteria</taxon>
        <taxon>Candidatus Berkelbacteria</taxon>
    </lineage>
</organism>
<comment type="caution">
    <text evidence="3">The sequence shown here is derived from an EMBL/GenBank/DDBJ whole genome shotgun (WGS) entry which is preliminary data.</text>
</comment>
<evidence type="ECO:0000313" key="4">
    <source>
        <dbReference type="Proteomes" id="UP000176451"/>
    </source>
</evidence>
<name>A0A1F5EK75_9BACT</name>
<keyword evidence="1" id="KW-0472">Membrane</keyword>
<proteinExistence type="predicted"/>